<evidence type="ECO:0000313" key="2">
    <source>
        <dbReference type="Proteomes" id="UP000609879"/>
    </source>
</evidence>
<protein>
    <submittedName>
        <fullName evidence="1">Uncharacterized protein</fullName>
    </submittedName>
</protein>
<organism evidence="1 2">
    <name type="scientific">Paractinoplanes deccanensis</name>
    <dbReference type="NCBI Taxonomy" id="113561"/>
    <lineage>
        <taxon>Bacteria</taxon>
        <taxon>Bacillati</taxon>
        <taxon>Actinomycetota</taxon>
        <taxon>Actinomycetes</taxon>
        <taxon>Micromonosporales</taxon>
        <taxon>Micromonosporaceae</taxon>
        <taxon>Paractinoplanes</taxon>
    </lineage>
</organism>
<keyword evidence="2" id="KW-1185">Reference proteome</keyword>
<dbReference type="EMBL" id="BOMI01000178">
    <property type="protein sequence ID" value="GID79796.1"/>
    <property type="molecule type" value="Genomic_DNA"/>
</dbReference>
<accession>A0ABQ3YIG3</accession>
<name>A0ABQ3YIG3_9ACTN</name>
<proteinExistence type="predicted"/>
<reference evidence="1 2" key="1">
    <citation type="submission" date="2021-01" db="EMBL/GenBank/DDBJ databases">
        <title>Whole genome shotgun sequence of Actinoplanes deccanensis NBRC 13994.</title>
        <authorList>
            <person name="Komaki H."/>
            <person name="Tamura T."/>
        </authorList>
    </citation>
    <scope>NUCLEOTIDE SEQUENCE [LARGE SCALE GENOMIC DNA]</scope>
    <source>
        <strain evidence="1 2">NBRC 13994</strain>
    </source>
</reference>
<comment type="caution">
    <text evidence="1">The sequence shown here is derived from an EMBL/GenBank/DDBJ whole genome shotgun (WGS) entry which is preliminary data.</text>
</comment>
<evidence type="ECO:0000313" key="1">
    <source>
        <dbReference type="EMBL" id="GID79796.1"/>
    </source>
</evidence>
<dbReference type="Proteomes" id="UP000609879">
    <property type="component" value="Unassembled WGS sequence"/>
</dbReference>
<gene>
    <name evidence="1" type="ORF">Ade02nite_84370</name>
</gene>
<sequence>MSEVAEVLKDVLGYSLEFLPDDEMYYGGTEDERAWLTEYRSPDEPFRSHPFDLEFHTTGPEEPFAHALFDRLAALGRYRLLLTFDDECVRATHFPRDEWW</sequence>